<dbReference type="GO" id="GO:0005524">
    <property type="term" value="F:ATP binding"/>
    <property type="evidence" value="ECO:0007669"/>
    <property type="project" value="UniProtKB-KW"/>
</dbReference>
<keyword evidence="11 13" id="KW-0472">Membrane</keyword>
<comment type="subcellular location">
    <subcellularLocation>
        <location evidence="1">Cell membrane</location>
        <topology evidence="1">Multi-pass membrane protein</topology>
    </subcellularLocation>
</comment>
<dbReference type="SMART" id="SM00387">
    <property type="entry name" value="HATPase_c"/>
    <property type="match status" value="1"/>
</dbReference>
<keyword evidence="5 13" id="KW-0812">Transmembrane</keyword>
<evidence type="ECO:0000256" key="6">
    <source>
        <dbReference type="ARBA" id="ARBA00022741"/>
    </source>
</evidence>
<feature type="domain" description="HAMP" evidence="14">
    <location>
        <begin position="288"/>
        <end position="340"/>
    </location>
</feature>
<dbReference type="InterPro" id="IPR003594">
    <property type="entry name" value="HATPase_dom"/>
</dbReference>
<dbReference type="InterPro" id="IPR010559">
    <property type="entry name" value="Sig_transdc_His_kin_internal"/>
</dbReference>
<dbReference type="SUPFAM" id="SSF158472">
    <property type="entry name" value="HAMP domain-like"/>
    <property type="match status" value="1"/>
</dbReference>
<dbReference type="InterPro" id="IPR036890">
    <property type="entry name" value="HATPase_C_sf"/>
</dbReference>
<evidence type="ECO:0000313" key="16">
    <source>
        <dbReference type="Proteomes" id="UP000570361"/>
    </source>
</evidence>
<feature type="transmembrane region" description="Helical" evidence="13">
    <location>
        <begin position="267"/>
        <end position="286"/>
    </location>
</feature>
<sequence length="561" mass="64606">MLKLIRHRVFVKLLAGFLIIGIPVETIGLAVTWYGAKIVLEKTNQSMEEKMFFFASFLEEELSNVNQMMVSLSMDTDLAEYALQRNSEFSYPNVITFDLLMSKLKILQFSSDYITDVFMILPEPGEVASVIDGFNHIQEKERAYLGELQKSTTNRFLYGDKLVYFSAGHDFVLGVEISQSQIVESLRIHQGNPEYHVYVKDRLQNTLLSPQSLSVEEKGTVARIESGADHASDLVVQETQSKDQLFTIGFYASKAQVLGAFYSLQQWFWALSCLIVVIIIAFSLFINHQIQTPLALLVRSMKEVERGNYGGRLALRKNDEFGYVYKQFNRMSDQLQNLIQEVLEKKIQYQRAQLRNLQSQINPHFLYNCFYNGYRMAKSGQVENVAKLFKFLGDYFRFVTYSSDKDVTLAEEVKYTLNYLEIQKIRYPSRLSFSIDCPMDVSDYQVPGLILQPLVENALIHGLEQQEGQTHIHIRMMDDDDQLRVEVSDNGPGIKEGDLDHIRKLLEETENETEHFGLWNIKWRLQYRFGEEASLSIGPRLDGTGTLVSFRFPKSLSKRGE</sequence>
<name>A0A7W5AZQ6_9BACL</name>
<dbReference type="CDD" id="cd06225">
    <property type="entry name" value="HAMP"/>
    <property type="match status" value="1"/>
</dbReference>
<dbReference type="GO" id="GO:0005886">
    <property type="term" value="C:plasma membrane"/>
    <property type="evidence" value="ECO:0007669"/>
    <property type="project" value="UniProtKB-SubCell"/>
</dbReference>
<evidence type="ECO:0000256" key="4">
    <source>
        <dbReference type="ARBA" id="ARBA00022679"/>
    </source>
</evidence>
<keyword evidence="6" id="KW-0547">Nucleotide-binding</keyword>
<evidence type="ECO:0000256" key="13">
    <source>
        <dbReference type="SAM" id="Phobius"/>
    </source>
</evidence>
<dbReference type="EC" id="2.7.13.3" evidence="15"/>
<keyword evidence="2" id="KW-1003">Cell membrane</keyword>
<dbReference type="Pfam" id="PF02518">
    <property type="entry name" value="HATPase_c"/>
    <property type="match status" value="1"/>
</dbReference>
<dbReference type="InterPro" id="IPR050640">
    <property type="entry name" value="Bact_2-comp_sensor_kinase"/>
</dbReference>
<dbReference type="Gene3D" id="3.30.565.10">
    <property type="entry name" value="Histidine kinase-like ATPase, C-terminal domain"/>
    <property type="match status" value="1"/>
</dbReference>
<dbReference type="PANTHER" id="PTHR34220:SF11">
    <property type="entry name" value="SENSOR PROTEIN KINASE HPTS"/>
    <property type="match status" value="1"/>
</dbReference>
<dbReference type="PANTHER" id="PTHR34220">
    <property type="entry name" value="SENSOR HISTIDINE KINASE YPDA"/>
    <property type="match status" value="1"/>
</dbReference>
<keyword evidence="8" id="KW-0067">ATP-binding</keyword>
<evidence type="ECO:0000256" key="1">
    <source>
        <dbReference type="ARBA" id="ARBA00004651"/>
    </source>
</evidence>
<evidence type="ECO:0000256" key="2">
    <source>
        <dbReference type="ARBA" id="ARBA00022475"/>
    </source>
</evidence>
<accession>A0A7W5AZQ6</accession>
<reference evidence="15 16" key="1">
    <citation type="submission" date="2020-08" db="EMBL/GenBank/DDBJ databases">
        <title>Genomic Encyclopedia of Type Strains, Phase III (KMG-III): the genomes of soil and plant-associated and newly described type strains.</title>
        <authorList>
            <person name="Whitman W."/>
        </authorList>
    </citation>
    <scope>NUCLEOTIDE SEQUENCE [LARGE SCALE GENOMIC DNA]</scope>
    <source>
        <strain evidence="15 16">CECT 5862</strain>
    </source>
</reference>
<feature type="coiled-coil region" evidence="12">
    <location>
        <begin position="325"/>
        <end position="360"/>
    </location>
</feature>
<evidence type="ECO:0000256" key="9">
    <source>
        <dbReference type="ARBA" id="ARBA00022989"/>
    </source>
</evidence>
<evidence type="ECO:0000256" key="11">
    <source>
        <dbReference type="ARBA" id="ARBA00023136"/>
    </source>
</evidence>
<evidence type="ECO:0000313" key="15">
    <source>
        <dbReference type="EMBL" id="MBB3111754.1"/>
    </source>
</evidence>
<dbReference type="Pfam" id="PF00672">
    <property type="entry name" value="HAMP"/>
    <property type="match status" value="1"/>
</dbReference>
<dbReference type="InterPro" id="IPR003660">
    <property type="entry name" value="HAMP_dom"/>
</dbReference>
<dbReference type="Gene3D" id="6.10.340.10">
    <property type="match status" value="1"/>
</dbReference>
<keyword evidence="3" id="KW-0597">Phosphoprotein</keyword>
<protein>
    <submittedName>
        <fullName evidence="15">Two-component system sensor histidine kinase YesM</fullName>
        <ecNumber evidence="15">2.7.13.3</ecNumber>
    </submittedName>
</protein>
<organism evidence="15 16">
    <name type="scientific">Paenibacillus phyllosphaerae</name>
    <dbReference type="NCBI Taxonomy" id="274593"/>
    <lineage>
        <taxon>Bacteria</taxon>
        <taxon>Bacillati</taxon>
        <taxon>Bacillota</taxon>
        <taxon>Bacilli</taxon>
        <taxon>Bacillales</taxon>
        <taxon>Paenibacillaceae</taxon>
        <taxon>Paenibacillus</taxon>
    </lineage>
</organism>
<evidence type="ECO:0000256" key="12">
    <source>
        <dbReference type="SAM" id="Coils"/>
    </source>
</evidence>
<evidence type="ECO:0000256" key="5">
    <source>
        <dbReference type="ARBA" id="ARBA00022692"/>
    </source>
</evidence>
<proteinExistence type="predicted"/>
<evidence type="ECO:0000259" key="14">
    <source>
        <dbReference type="PROSITE" id="PS50885"/>
    </source>
</evidence>
<dbReference type="SMART" id="SM00304">
    <property type="entry name" value="HAMP"/>
    <property type="match status" value="1"/>
</dbReference>
<feature type="transmembrane region" description="Helical" evidence="13">
    <location>
        <begin position="12"/>
        <end position="36"/>
    </location>
</feature>
<keyword evidence="12" id="KW-0175">Coiled coil</keyword>
<gene>
    <name evidence="15" type="ORF">FHS18_003822</name>
</gene>
<evidence type="ECO:0000256" key="8">
    <source>
        <dbReference type="ARBA" id="ARBA00022840"/>
    </source>
</evidence>
<dbReference type="GO" id="GO:0000155">
    <property type="term" value="F:phosphorelay sensor kinase activity"/>
    <property type="evidence" value="ECO:0007669"/>
    <property type="project" value="InterPro"/>
</dbReference>
<keyword evidence="16" id="KW-1185">Reference proteome</keyword>
<keyword evidence="10" id="KW-0902">Two-component regulatory system</keyword>
<dbReference type="PROSITE" id="PS50885">
    <property type="entry name" value="HAMP"/>
    <property type="match status" value="1"/>
</dbReference>
<keyword evidence="9 13" id="KW-1133">Transmembrane helix</keyword>
<keyword evidence="7 15" id="KW-0418">Kinase</keyword>
<evidence type="ECO:0000256" key="10">
    <source>
        <dbReference type="ARBA" id="ARBA00023012"/>
    </source>
</evidence>
<evidence type="ECO:0000256" key="7">
    <source>
        <dbReference type="ARBA" id="ARBA00022777"/>
    </source>
</evidence>
<keyword evidence="4 15" id="KW-0808">Transferase</keyword>
<dbReference type="SUPFAM" id="SSF55874">
    <property type="entry name" value="ATPase domain of HSP90 chaperone/DNA topoisomerase II/histidine kinase"/>
    <property type="match status" value="1"/>
</dbReference>
<dbReference type="RefSeq" id="WP_183601615.1">
    <property type="nucleotide sequence ID" value="NZ_JACHXK010000008.1"/>
</dbReference>
<comment type="caution">
    <text evidence="15">The sequence shown here is derived from an EMBL/GenBank/DDBJ whole genome shotgun (WGS) entry which is preliminary data.</text>
</comment>
<dbReference type="Pfam" id="PF06580">
    <property type="entry name" value="His_kinase"/>
    <property type="match status" value="1"/>
</dbReference>
<dbReference type="Proteomes" id="UP000570361">
    <property type="component" value="Unassembled WGS sequence"/>
</dbReference>
<dbReference type="EMBL" id="JACHXK010000008">
    <property type="protein sequence ID" value="MBB3111754.1"/>
    <property type="molecule type" value="Genomic_DNA"/>
</dbReference>
<dbReference type="AlphaFoldDB" id="A0A7W5AZQ6"/>
<evidence type="ECO:0000256" key="3">
    <source>
        <dbReference type="ARBA" id="ARBA00022553"/>
    </source>
</evidence>